<proteinExistence type="predicted"/>
<name>A0A1G2UYJ8_9BACT</name>
<gene>
    <name evidence="1" type="ORF">A2431_00405</name>
</gene>
<dbReference type="Proteomes" id="UP000177697">
    <property type="component" value="Unassembled WGS sequence"/>
</dbReference>
<reference evidence="1 2" key="1">
    <citation type="journal article" date="2016" name="Nat. Commun.">
        <title>Thousands of microbial genomes shed light on interconnected biogeochemical processes in an aquifer system.</title>
        <authorList>
            <person name="Anantharaman K."/>
            <person name="Brown C.T."/>
            <person name="Hug L.A."/>
            <person name="Sharon I."/>
            <person name="Castelle C.J."/>
            <person name="Probst A.J."/>
            <person name="Thomas B.C."/>
            <person name="Singh A."/>
            <person name="Wilkins M.J."/>
            <person name="Karaoz U."/>
            <person name="Brodie E.L."/>
            <person name="Williams K.H."/>
            <person name="Hubbard S.S."/>
            <person name="Banfield J.F."/>
        </authorList>
    </citation>
    <scope>NUCLEOTIDE SEQUENCE [LARGE SCALE GENOMIC DNA]</scope>
</reference>
<evidence type="ECO:0000313" key="2">
    <source>
        <dbReference type="Proteomes" id="UP000177697"/>
    </source>
</evidence>
<dbReference type="AlphaFoldDB" id="A0A1G2UYJ8"/>
<comment type="caution">
    <text evidence="1">The sequence shown here is derived from an EMBL/GenBank/DDBJ whole genome shotgun (WGS) entry which is preliminary data.</text>
</comment>
<accession>A0A1G2UYJ8</accession>
<sequence>MATSTMTTLTTEEAELLVRANMTEEEARASQVRYGSASLLSYLVTIDREKNLELLQELYDEAVGVVSRNGYAHQKEVDFITKFRELVAELKRG</sequence>
<protein>
    <submittedName>
        <fullName evidence="1">Uncharacterized protein</fullName>
    </submittedName>
</protein>
<evidence type="ECO:0000313" key="1">
    <source>
        <dbReference type="EMBL" id="OHB14470.1"/>
    </source>
</evidence>
<dbReference type="EMBL" id="MHWW01000021">
    <property type="protein sequence ID" value="OHB14470.1"/>
    <property type="molecule type" value="Genomic_DNA"/>
</dbReference>
<organism evidence="1 2">
    <name type="scientific">Candidatus Zambryskibacteria bacterium RIFOXYC1_FULL_39_10</name>
    <dbReference type="NCBI Taxonomy" id="1802779"/>
    <lineage>
        <taxon>Bacteria</taxon>
        <taxon>Candidatus Zambryskiibacteriota</taxon>
    </lineage>
</organism>